<dbReference type="Gene3D" id="3.30.1840.10">
    <property type="entry name" value="Polyphosphate kinase middle domain"/>
    <property type="match status" value="1"/>
</dbReference>
<dbReference type="Pfam" id="PF13090">
    <property type="entry name" value="PP_kinase_C"/>
    <property type="match status" value="1"/>
</dbReference>
<dbReference type="InterPro" id="IPR025200">
    <property type="entry name" value="PPK_C_dom2"/>
</dbReference>
<dbReference type="SUPFAM" id="SSF56024">
    <property type="entry name" value="Phospholipase D/nuclease"/>
    <property type="match status" value="2"/>
</dbReference>
<dbReference type="Gene3D" id="1.20.58.310">
    <property type="entry name" value="Polyphosphate kinase N-terminal domain"/>
    <property type="match status" value="1"/>
</dbReference>
<feature type="binding site" evidence="6">
    <location>
        <position position="609"/>
    </location>
    <ligand>
        <name>ATP</name>
        <dbReference type="ChEBI" id="CHEBI:30616"/>
    </ligand>
</feature>
<evidence type="ECO:0000256" key="3">
    <source>
        <dbReference type="ARBA" id="ARBA00022741"/>
    </source>
</evidence>
<comment type="similarity">
    <text evidence="6 7">Belongs to the polyphosphate kinase 1 (PPK1) family.</text>
</comment>
<evidence type="ECO:0000313" key="14">
    <source>
        <dbReference type="Proteomes" id="UP001218579"/>
    </source>
</evidence>
<feature type="region of interest" description="Disordered" evidence="8">
    <location>
        <begin position="1"/>
        <end position="21"/>
    </location>
</feature>
<keyword evidence="3 6" id="KW-0547">Nucleotide-binding</keyword>
<protein>
    <recommendedName>
        <fullName evidence="6 7">Polyphosphate kinase</fullName>
        <ecNumber evidence="6 7">2.7.4.1</ecNumber>
    </recommendedName>
    <alternativeName>
        <fullName evidence="6">ATP-polyphosphate phosphotransferase</fullName>
    </alternativeName>
    <alternativeName>
        <fullName evidence="6">Polyphosphoric acid kinase</fullName>
    </alternativeName>
</protein>
<evidence type="ECO:0000256" key="4">
    <source>
        <dbReference type="ARBA" id="ARBA00022777"/>
    </source>
</evidence>
<comment type="caution">
    <text evidence="13">The sequence shown here is derived from an EMBL/GenBank/DDBJ whole genome shotgun (WGS) entry which is preliminary data.</text>
</comment>
<dbReference type="InterPro" id="IPR041108">
    <property type="entry name" value="PP_kinase_C_1"/>
</dbReference>
<dbReference type="Pfam" id="PF13089">
    <property type="entry name" value="PP_kinase_N"/>
    <property type="match status" value="1"/>
</dbReference>
<reference evidence="13 14" key="1">
    <citation type="submission" date="2023-01" db="EMBL/GenBank/DDBJ databases">
        <title>Novel species of the genus Asticcacaulis isolated from rivers.</title>
        <authorList>
            <person name="Lu H."/>
        </authorList>
    </citation>
    <scope>NUCLEOTIDE SEQUENCE [LARGE SCALE GENOMIC DNA]</scope>
    <source>
        <strain evidence="13 14">LKC15W</strain>
    </source>
</reference>
<dbReference type="EC" id="2.7.4.1" evidence="6 7"/>
<keyword evidence="1 6" id="KW-0597">Phosphoprotein</keyword>
<keyword evidence="4 6" id="KW-0418">Kinase</keyword>
<dbReference type="PANTHER" id="PTHR30218">
    <property type="entry name" value="POLYPHOSPHATE KINASE"/>
    <property type="match status" value="1"/>
</dbReference>
<evidence type="ECO:0000256" key="2">
    <source>
        <dbReference type="ARBA" id="ARBA00022679"/>
    </source>
</evidence>
<comment type="function">
    <text evidence="6 7">Catalyzes the reversible transfer of the terminal phosphate of ATP to form a long-chain polyphosphate (polyP).</text>
</comment>
<sequence>MSDTDIVQKPQAPTSAQAAAPVLPADIEPLADDEILSVDLNSDDPLGYELYINRELSWLAFNQRVIEEAENPRHPLLERLRFLSISANNLDEFFMVRVAGLQGQVREGVRVMSQDGHTPAEQLEMVNKAAFDLMAKQQLIWSRLREEMTDAGVALIDHREINKTDAAWLETQFDNQVFPVLTPLAIDPAHPFPFIPNLGFSIAIKLTRRSDNKAMYALVPIPTQVKRFWEIGSASPRRGTGPVKRKFITLEGLVLLFLDKLFPGFDIHARGVFRIIRDSDIEMEEEAEDLVREFEALLKQRRLGSVVRVKINANMPEDLREFIIEQLHAEPEHVVVVKGILGMSELSQLIPADRNDLKFKPYEPRFPERIRDNGGDVFSAIREKDILVHHPFESFDAVVQFLRQAARDPNVIAIKQTLYRTSKDSPIVAALIEAAEQGKNVTALVEIKARFDEEANMRWARAMERAGVHVVYGFVEYKTHAKLSVVVRREGESLRTYCHFGTGNYHPITAKVYTDLSLFSADPALGRDAMRVFNFITGYARPDKMDKLYFSPVTLKQGLVSLIDQEIANARAGKPAQIWAKLNSLVDPVIIKKLYQASQAGVQVDLIVRGICCLRPGVKGYSDNIRVKSIVGRFLEHTRIVCFANGHAMPSDQARVFISSADWMSRNLDRRVETLIPIENPTVHRQVLDQIMVANLNDEAQSWQLAIDGSYKRIDVSHLDNPFSAHDYFMTNPSLSGRGRGVKDLPQAFDHVGSRK</sequence>
<evidence type="ECO:0000259" key="12">
    <source>
        <dbReference type="Pfam" id="PF17941"/>
    </source>
</evidence>
<dbReference type="GO" id="GO:0008976">
    <property type="term" value="F:polyphosphate kinase activity"/>
    <property type="evidence" value="ECO:0007669"/>
    <property type="project" value="UniProtKB-EC"/>
</dbReference>
<feature type="binding site" evidence="6">
    <location>
        <position position="450"/>
    </location>
    <ligand>
        <name>Mg(2+)</name>
        <dbReference type="ChEBI" id="CHEBI:18420"/>
    </ligand>
</feature>
<feature type="binding site" evidence="6">
    <location>
        <position position="89"/>
    </location>
    <ligand>
        <name>ATP</name>
        <dbReference type="ChEBI" id="CHEBI:30616"/>
    </ligand>
</feature>
<dbReference type="CDD" id="cd09165">
    <property type="entry name" value="PLDc_PaPPK1_C1_like"/>
    <property type="match status" value="1"/>
</dbReference>
<feature type="compositionally biased region" description="Low complexity" evidence="8">
    <location>
        <begin position="8"/>
        <end position="21"/>
    </location>
</feature>
<feature type="domain" description="Polyphosphate kinase C-terminal" evidence="12">
    <location>
        <begin position="376"/>
        <end position="541"/>
    </location>
</feature>
<evidence type="ECO:0000256" key="5">
    <source>
        <dbReference type="ARBA" id="ARBA00022840"/>
    </source>
</evidence>
<comment type="cofactor">
    <cofactor evidence="6">
        <name>Mg(2+)</name>
        <dbReference type="ChEBI" id="CHEBI:18420"/>
    </cofactor>
</comment>
<keyword evidence="6" id="KW-0479">Metal-binding</keyword>
<feature type="binding site" evidence="6">
    <location>
        <position position="420"/>
    </location>
    <ligand>
        <name>Mg(2+)</name>
        <dbReference type="ChEBI" id="CHEBI:18420"/>
    </ligand>
</feature>
<evidence type="ECO:0000313" key="13">
    <source>
        <dbReference type="EMBL" id="MDC7674627.1"/>
    </source>
</evidence>
<keyword evidence="5 6" id="KW-0067">ATP-binding</keyword>
<dbReference type="RefSeq" id="WP_272742953.1">
    <property type="nucleotide sequence ID" value="NZ_JAQQKV010000001.1"/>
</dbReference>
<comment type="PTM">
    <text evidence="6 7">An intermediate of this reaction is the autophosphorylated ppk in which a phosphate is covalently linked to a histidine residue through a N-P bond.</text>
</comment>
<comment type="catalytic activity">
    <reaction evidence="6 7">
        <text>[phosphate](n) + ATP = [phosphate](n+1) + ADP</text>
        <dbReference type="Rhea" id="RHEA:19573"/>
        <dbReference type="Rhea" id="RHEA-COMP:9859"/>
        <dbReference type="Rhea" id="RHEA-COMP:14280"/>
        <dbReference type="ChEBI" id="CHEBI:16838"/>
        <dbReference type="ChEBI" id="CHEBI:30616"/>
        <dbReference type="ChEBI" id="CHEBI:456216"/>
        <dbReference type="EC" id="2.7.4.1"/>
    </reaction>
</comment>
<dbReference type="PANTHER" id="PTHR30218:SF0">
    <property type="entry name" value="POLYPHOSPHATE KINASE"/>
    <property type="match status" value="1"/>
</dbReference>
<dbReference type="SUPFAM" id="SSF140356">
    <property type="entry name" value="PPK N-terminal domain-like"/>
    <property type="match status" value="1"/>
</dbReference>
<dbReference type="Proteomes" id="UP001218579">
    <property type="component" value="Unassembled WGS sequence"/>
</dbReference>
<proteinExistence type="inferred from homology"/>
<dbReference type="HAMAP" id="MF_00347">
    <property type="entry name" value="Polyphosphate_kinase"/>
    <property type="match status" value="1"/>
</dbReference>
<evidence type="ECO:0000256" key="7">
    <source>
        <dbReference type="RuleBase" id="RU003800"/>
    </source>
</evidence>
<evidence type="ECO:0000259" key="10">
    <source>
        <dbReference type="Pfam" id="PF13089"/>
    </source>
</evidence>
<dbReference type="NCBIfam" id="NF003918">
    <property type="entry name" value="PRK05443.1-2"/>
    <property type="match status" value="1"/>
</dbReference>
<dbReference type="SUPFAM" id="SSF143724">
    <property type="entry name" value="PHP14-like"/>
    <property type="match status" value="1"/>
</dbReference>
<organism evidence="13 14">
    <name type="scientific">Asticcacaulis machinosus</name>
    <dbReference type="NCBI Taxonomy" id="2984211"/>
    <lineage>
        <taxon>Bacteria</taxon>
        <taxon>Pseudomonadati</taxon>
        <taxon>Pseudomonadota</taxon>
        <taxon>Alphaproteobacteria</taxon>
        <taxon>Caulobacterales</taxon>
        <taxon>Caulobacteraceae</taxon>
        <taxon>Asticcacaulis</taxon>
    </lineage>
</organism>
<keyword evidence="14" id="KW-1185">Reference proteome</keyword>
<dbReference type="InterPro" id="IPR003414">
    <property type="entry name" value="PP_kinase"/>
</dbReference>
<dbReference type="InterPro" id="IPR036832">
    <property type="entry name" value="PPK_N_dom_sf"/>
</dbReference>
<feature type="active site" description="Phosphohistidine intermediate" evidence="6">
    <location>
        <position position="480"/>
    </location>
</feature>
<dbReference type="EMBL" id="JAQQKV010000001">
    <property type="protein sequence ID" value="MDC7674627.1"/>
    <property type="molecule type" value="Genomic_DNA"/>
</dbReference>
<dbReference type="InterPro" id="IPR036830">
    <property type="entry name" value="PP_kinase_middle_dom_sf"/>
</dbReference>
<feature type="binding site" evidence="6">
    <location>
        <position position="637"/>
    </location>
    <ligand>
        <name>ATP</name>
        <dbReference type="ChEBI" id="CHEBI:30616"/>
    </ligand>
</feature>
<dbReference type="NCBIfam" id="TIGR03705">
    <property type="entry name" value="poly_P_kin"/>
    <property type="match status" value="1"/>
</dbReference>
<keyword evidence="2 6" id="KW-0808">Transferase</keyword>
<feature type="binding site" evidence="6">
    <location>
        <position position="513"/>
    </location>
    <ligand>
        <name>ATP</name>
        <dbReference type="ChEBI" id="CHEBI:30616"/>
    </ligand>
</feature>
<name>A0ABT5HEE7_9CAUL</name>
<dbReference type="Gene3D" id="3.30.870.10">
    <property type="entry name" value="Endonuclease Chain A"/>
    <property type="match status" value="2"/>
</dbReference>
<dbReference type="Pfam" id="PF02503">
    <property type="entry name" value="PP_kinase"/>
    <property type="match status" value="1"/>
</dbReference>
<dbReference type="Pfam" id="PF17941">
    <property type="entry name" value="PP_kinase_C_1"/>
    <property type="match status" value="1"/>
</dbReference>
<feature type="domain" description="Polyphosphate kinase middle" evidence="9">
    <location>
        <begin position="166"/>
        <end position="349"/>
    </location>
</feature>
<dbReference type="InterPro" id="IPR024953">
    <property type="entry name" value="PP_kinase_middle"/>
</dbReference>
<dbReference type="PIRSF" id="PIRSF015589">
    <property type="entry name" value="PP_kinase"/>
    <property type="match status" value="1"/>
</dbReference>
<evidence type="ECO:0000259" key="11">
    <source>
        <dbReference type="Pfam" id="PF13090"/>
    </source>
</evidence>
<dbReference type="NCBIfam" id="NF003919">
    <property type="entry name" value="PRK05443.1-4"/>
    <property type="match status" value="1"/>
</dbReference>
<keyword evidence="6" id="KW-0460">Magnesium</keyword>
<dbReference type="NCBIfam" id="NF003921">
    <property type="entry name" value="PRK05443.2-2"/>
    <property type="match status" value="1"/>
</dbReference>
<dbReference type="InterPro" id="IPR025198">
    <property type="entry name" value="PPK_N_dom"/>
</dbReference>
<dbReference type="NCBIfam" id="NF003917">
    <property type="entry name" value="PRK05443.1-1"/>
    <property type="match status" value="1"/>
</dbReference>
<gene>
    <name evidence="6" type="primary">ppk</name>
    <name evidence="13" type="ORF">PQU98_00630</name>
</gene>
<evidence type="ECO:0000256" key="8">
    <source>
        <dbReference type="SAM" id="MobiDB-lite"/>
    </source>
</evidence>
<evidence type="ECO:0000256" key="6">
    <source>
        <dbReference type="HAMAP-Rule" id="MF_00347"/>
    </source>
</evidence>
<evidence type="ECO:0000256" key="1">
    <source>
        <dbReference type="ARBA" id="ARBA00022553"/>
    </source>
</evidence>
<evidence type="ECO:0000259" key="9">
    <source>
        <dbReference type="Pfam" id="PF02503"/>
    </source>
</evidence>
<feature type="domain" description="Polyphosphate kinase N-terminal" evidence="10">
    <location>
        <begin position="51"/>
        <end position="155"/>
    </location>
</feature>
<accession>A0ABT5HEE7</accession>
<dbReference type="CDD" id="cd09168">
    <property type="entry name" value="PLDc_PaPPK1_C2_like"/>
    <property type="match status" value="1"/>
</dbReference>
<feature type="domain" description="Polyphosphate kinase C-terminal" evidence="11">
    <location>
        <begin position="548"/>
        <end position="716"/>
    </location>
</feature>